<dbReference type="RefSeq" id="WP_247025764.1">
    <property type="nucleotide sequence ID" value="NZ_JALKCH010000001.1"/>
</dbReference>
<keyword evidence="2" id="KW-1185">Reference proteome</keyword>
<sequence length="121" mass="12571">MRSLFGVIVPAVVVGLIGAAAIAPVSAREKDMPLRPATAHIINMGYVNGVAYYTQEPDGFHVVATLSVGGGAPVRVLATLQPEQAVSFSVPGADGTQASVIQFSRHGESLSIDNPERVAFN</sequence>
<protein>
    <submittedName>
        <fullName evidence="1">Uncharacterized protein</fullName>
    </submittedName>
</protein>
<reference evidence="1 2" key="1">
    <citation type="submission" date="2022-04" db="EMBL/GenBank/DDBJ databases">
        <authorList>
            <person name="Grouzdev D.S."/>
            <person name="Pantiukh K.S."/>
            <person name="Krutkina M.S."/>
        </authorList>
    </citation>
    <scope>NUCLEOTIDE SEQUENCE [LARGE SCALE GENOMIC DNA]</scope>
    <source>
        <strain evidence="1 2">6x-1</strain>
    </source>
</reference>
<organism evidence="1 2">
    <name type="scientific">Ancylobacter crimeensis</name>
    <dbReference type="NCBI Taxonomy" id="2579147"/>
    <lineage>
        <taxon>Bacteria</taxon>
        <taxon>Pseudomonadati</taxon>
        <taxon>Pseudomonadota</taxon>
        <taxon>Alphaproteobacteria</taxon>
        <taxon>Hyphomicrobiales</taxon>
        <taxon>Xanthobacteraceae</taxon>
        <taxon>Ancylobacter</taxon>
    </lineage>
</organism>
<proteinExistence type="predicted"/>
<evidence type="ECO:0000313" key="2">
    <source>
        <dbReference type="Proteomes" id="UP001203284"/>
    </source>
</evidence>
<accession>A0ABT0D6B4</accession>
<dbReference type="Proteomes" id="UP001203284">
    <property type="component" value="Unassembled WGS sequence"/>
</dbReference>
<name>A0ABT0D6B4_9HYPH</name>
<dbReference type="EMBL" id="JALKCH010000001">
    <property type="protein sequence ID" value="MCK0195485.1"/>
    <property type="molecule type" value="Genomic_DNA"/>
</dbReference>
<comment type="caution">
    <text evidence="1">The sequence shown here is derived from an EMBL/GenBank/DDBJ whole genome shotgun (WGS) entry which is preliminary data.</text>
</comment>
<gene>
    <name evidence="1" type="ORF">MWN34_01010</name>
</gene>
<evidence type="ECO:0000313" key="1">
    <source>
        <dbReference type="EMBL" id="MCK0195485.1"/>
    </source>
</evidence>